<gene>
    <name evidence="2" type="ORF">IO99_08415</name>
</gene>
<sequence>MKIGLVQNNILWENKQFNLSASKEFFKKAKELKIDLLLFPELSFTGFTMNIEKLKEFDFSTVSYIASLCKGYCINAGIGYIQGITNDIKGKNNYTIISSNGNILCNYSKIHPFSYGEESKYYIGGEEICFAQIDEITLSPFICYDLRFPEIFQIASKKCDLITVAANWPESRKEHWITLLRSRAMENQCYIAGVNRIGIGNNINYSGNSLIIDPLGKIIGSTEECVEDILIADIDRSLVSRVRNSFKVKEDRRESLYHKLQTIDKI</sequence>
<dbReference type="eggNOG" id="COG0388">
    <property type="taxonomic scope" value="Bacteria"/>
</dbReference>
<reference evidence="2 3" key="1">
    <citation type="submission" date="2014-07" db="EMBL/GenBank/DDBJ databases">
        <title>Draft genome of Clostridium sulfidigenes 113A isolated from sediments associated with methane hydrate from Krishna Godavari basin.</title>
        <authorList>
            <person name="Honkalas V.S."/>
            <person name="Dabir A.P."/>
            <person name="Arora P."/>
            <person name="Dhakephalkar P.K."/>
        </authorList>
    </citation>
    <scope>NUCLEOTIDE SEQUENCE [LARGE SCALE GENOMIC DNA]</scope>
    <source>
        <strain evidence="2 3">113A</strain>
    </source>
</reference>
<evidence type="ECO:0000259" key="1">
    <source>
        <dbReference type="PROSITE" id="PS50263"/>
    </source>
</evidence>
<keyword evidence="2" id="KW-0378">Hydrolase</keyword>
<name>A0A084JD52_9CLOT</name>
<evidence type="ECO:0000313" key="3">
    <source>
        <dbReference type="Proteomes" id="UP000028542"/>
    </source>
</evidence>
<comment type="caution">
    <text evidence="2">The sequence shown here is derived from an EMBL/GenBank/DDBJ whole genome shotgun (WGS) entry which is preliminary data.</text>
</comment>
<protein>
    <submittedName>
        <fullName evidence="2">Amidohydrolase</fullName>
    </submittedName>
</protein>
<dbReference type="GO" id="GO:0106008">
    <property type="term" value="F:2-oxoglutaramate amidase activity"/>
    <property type="evidence" value="ECO:0007669"/>
    <property type="project" value="TreeGrafter"/>
</dbReference>
<dbReference type="Pfam" id="PF00795">
    <property type="entry name" value="CN_hydrolase"/>
    <property type="match status" value="1"/>
</dbReference>
<dbReference type="PANTHER" id="PTHR47799:SF1">
    <property type="entry name" value="OMEGA-AMIDASE YAFV"/>
    <property type="match status" value="1"/>
</dbReference>
<dbReference type="EMBL" id="JPMD01000017">
    <property type="protein sequence ID" value="KEZ86886.1"/>
    <property type="molecule type" value="Genomic_DNA"/>
</dbReference>
<dbReference type="Gene3D" id="3.60.110.10">
    <property type="entry name" value="Carbon-nitrogen hydrolase"/>
    <property type="match status" value="1"/>
</dbReference>
<dbReference type="SUPFAM" id="SSF56317">
    <property type="entry name" value="Carbon-nitrogen hydrolase"/>
    <property type="match status" value="1"/>
</dbReference>
<accession>A0A084JD52</accession>
<dbReference type="InterPro" id="IPR036526">
    <property type="entry name" value="C-N_Hydrolase_sf"/>
</dbReference>
<dbReference type="PROSITE" id="PS50263">
    <property type="entry name" value="CN_HYDROLASE"/>
    <property type="match status" value="1"/>
</dbReference>
<organism evidence="2 3">
    <name type="scientific">Clostridium sulfidigenes</name>
    <dbReference type="NCBI Taxonomy" id="318464"/>
    <lineage>
        <taxon>Bacteria</taxon>
        <taxon>Bacillati</taxon>
        <taxon>Bacillota</taxon>
        <taxon>Clostridia</taxon>
        <taxon>Eubacteriales</taxon>
        <taxon>Clostridiaceae</taxon>
        <taxon>Clostridium</taxon>
    </lineage>
</organism>
<dbReference type="GO" id="GO:0050152">
    <property type="term" value="F:omega-amidase activity"/>
    <property type="evidence" value="ECO:0007669"/>
    <property type="project" value="TreeGrafter"/>
</dbReference>
<dbReference type="InterPro" id="IPR003010">
    <property type="entry name" value="C-N_Hydrolase"/>
</dbReference>
<dbReference type="AlphaFoldDB" id="A0A084JD52"/>
<dbReference type="PANTHER" id="PTHR47799">
    <property type="entry name" value="OMEGA-AMIDASE YAFV"/>
    <property type="match status" value="1"/>
</dbReference>
<dbReference type="Proteomes" id="UP000028542">
    <property type="component" value="Unassembled WGS sequence"/>
</dbReference>
<evidence type="ECO:0000313" key="2">
    <source>
        <dbReference type="EMBL" id="KEZ86886.1"/>
    </source>
</evidence>
<dbReference type="InterPro" id="IPR052737">
    <property type="entry name" value="Omega-amidase_YafV"/>
</dbReference>
<dbReference type="STRING" id="318464.IO99_08415"/>
<feature type="domain" description="CN hydrolase" evidence="1">
    <location>
        <begin position="1"/>
        <end position="236"/>
    </location>
</feature>
<keyword evidence="3" id="KW-1185">Reference proteome</keyword>
<proteinExistence type="predicted"/>
<dbReference type="RefSeq" id="WP_035132197.1">
    <property type="nucleotide sequence ID" value="NZ_JPMD01000017.1"/>
</dbReference>